<dbReference type="CDD" id="cd06445">
    <property type="entry name" value="ATase"/>
    <property type="match status" value="1"/>
</dbReference>
<dbReference type="OMA" id="LRVNPFC"/>
<dbReference type="GO" id="GO:0006281">
    <property type="term" value="P:DNA repair"/>
    <property type="evidence" value="ECO:0007669"/>
    <property type="project" value="InterPro"/>
</dbReference>
<dbReference type="SUPFAM" id="SSF46767">
    <property type="entry name" value="Methylated DNA-protein cysteine methyltransferase, C-terminal domain"/>
    <property type="match status" value="1"/>
</dbReference>
<evidence type="ECO:0000256" key="3">
    <source>
        <dbReference type="ARBA" id="ARBA00015377"/>
    </source>
</evidence>
<dbReference type="GO" id="GO:0003908">
    <property type="term" value="F:methylated-DNA-[protein]-cysteine S-methyltransferase activity"/>
    <property type="evidence" value="ECO:0007669"/>
    <property type="project" value="UniProtKB-EC"/>
</dbReference>
<feature type="domain" description="Methylated-DNA-[protein]-cysteine S-methyltransferase DNA binding" evidence="5">
    <location>
        <begin position="10"/>
        <end position="96"/>
    </location>
</feature>
<dbReference type="InParanoid" id="A0A1Y2LPT5"/>
<name>A0A1Y2LPT5_EPING</name>
<dbReference type="Proteomes" id="UP000193240">
    <property type="component" value="Unassembled WGS sequence"/>
</dbReference>
<dbReference type="NCBIfam" id="TIGR00589">
    <property type="entry name" value="ogt"/>
    <property type="match status" value="1"/>
</dbReference>
<keyword evidence="7" id="KW-1185">Reference proteome</keyword>
<dbReference type="InterPro" id="IPR036217">
    <property type="entry name" value="MethylDNA_cys_MeTrfase_DNAb"/>
</dbReference>
<dbReference type="Gene3D" id="1.10.10.10">
    <property type="entry name" value="Winged helix-like DNA-binding domain superfamily/Winged helix DNA-binding domain"/>
    <property type="match status" value="1"/>
</dbReference>
<dbReference type="PANTHER" id="PTHR10815:SF13">
    <property type="entry name" value="METHYLATED-DNA--PROTEIN-CYSTEINE METHYLTRANSFERASE"/>
    <property type="match status" value="1"/>
</dbReference>
<gene>
    <name evidence="6" type="ORF">B5807_08093</name>
</gene>
<evidence type="ECO:0000313" key="6">
    <source>
        <dbReference type="EMBL" id="OSS45921.1"/>
    </source>
</evidence>
<dbReference type="STRING" id="105696.A0A1Y2LPT5"/>
<comment type="similarity">
    <text evidence="1">Belongs to the MGMT family.</text>
</comment>
<organism evidence="6 7">
    <name type="scientific">Epicoccum nigrum</name>
    <name type="common">Soil fungus</name>
    <name type="synonym">Epicoccum purpurascens</name>
    <dbReference type="NCBI Taxonomy" id="105696"/>
    <lineage>
        <taxon>Eukaryota</taxon>
        <taxon>Fungi</taxon>
        <taxon>Dikarya</taxon>
        <taxon>Ascomycota</taxon>
        <taxon>Pezizomycotina</taxon>
        <taxon>Dothideomycetes</taxon>
        <taxon>Pleosporomycetidae</taxon>
        <taxon>Pleosporales</taxon>
        <taxon>Pleosporineae</taxon>
        <taxon>Didymellaceae</taxon>
        <taxon>Epicoccum</taxon>
    </lineage>
</organism>
<accession>A0A1Y2LPT5</accession>
<evidence type="ECO:0000256" key="1">
    <source>
        <dbReference type="ARBA" id="ARBA00008711"/>
    </source>
</evidence>
<protein>
    <recommendedName>
        <fullName evidence="3">Methylated-DNA--protein-cysteine methyltransferase</fullName>
        <ecNumber evidence="2">2.1.1.63</ecNumber>
    </recommendedName>
</protein>
<sequence length="148" mass="16178">MSKAQKVTEYQERVYALLQQIPEGRITTYAAISKALNSSPRAVGGALRNNPFAPEIPCHRCIASTGFIGGFKGDWECVPSGQNQESKRKLLKDEGVLFDENGYLIDKKVLWDEFNVEKGSAAGKRIEGRWRLVGQGSGATSQLSKSSG</sequence>
<evidence type="ECO:0000256" key="4">
    <source>
        <dbReference type="ARBA" id="ARBA00022763"/>
    </source>
</evidence>
<dbReference type="PANTHER" id="PTHR10815">
    <property type="entry name" value="METHYLATED-DNA--PROTEIN-CYSTEINE METHYLTRANSFERASE"/>
    <property type="match status" value="1"/>
</dbReference>
<keyword evidence="4" id="KW-0227">DNA damage</keyword>
<dbReference type="InterPro" id="IPR036388">
    <property type="entry name" value="WH-like_DNA-bd_sf"/>
</dbReference>
<evidence type="ECO:0000259" key="5">
    <source>
        <dbReference type="Pfam" id="PF01035"/>
    </source>
</evidence>
<dbReference type="EC" id="2.1.1.63" evidence="2"/>
<evidence type="ECO:0000313" key="7">
    <source>
        <dbReference type="Proteomes" id="UP000193240"/>
    </source>
</evidence>
<evidence type="ECO:0000256" key="2">
    <source>
        <dbReference type="ARBA" id="ARBA00011918"/>
    </source>
</evidence>
<dbReference type="AlphaFoldDB" id="A0A1Y2LPT5"/>
<reference evidence="6 7" key="1">
    <citation type="journal article" date="2017" name="Genome Announc.">
        <title>Genome sequence of the saprophytic ascomycete Epicoccum nigrum ICMP 19927 strain isolated from New Zealand.</title>
        <authorList>
            <person name="Fokin M."/>
            <person name="Fleetwood D."/>
            <person name="Weir B.S."/>
            <person name="Villas-Boas S.G."/>
        </authorList>
    </citation>
    <scope>NUCLEOTIDE SEQUENCE [LARGE SCALE GENOMIC DNA]</scope>
    <source>
        <strain evidence="6 7">ICMP 19927</strain>
    </source>
</reference>
<dbReference type="Pfam" id="PF01035">
    <property type="entry name" value="DNA_binding_1"/>
    <property type="match status" value="1"/>
</dbReference>
<dbReference type="InterPro" id="IPR014048">
    <property type="entry name" value="MethylDNA_cys_MeTrfase_DNA-bd"/>
</dbReference>
<dbReference type="EMBL" id="KZ107852">
    <property type="protein sequence ID" value="OSS45921.1"/>
    <property type="molecule type" value="Genomic_DNA"/>
</dbReference>
<proteinExistence type="inferred from homology"/>